<keyword evidence="3 4" id="KW-0592">Phosphate transport</keyword>
<dbReference type="PANTHER" id="PTHR42996">
    <property type="entry name" value="PHOSPHATE-BINDING PROTEIN PSTS"/>
    <property type="match status" value="1"/>
</dbReference>
<dbReference type="Gene3D" id="3.40.190.10">
    <property type="entry name" value="Periplasmic binding protein-like II"/>
    <property type="match status" value="2"/>
</dbReference>
<dbReference type="PIRSF" id="PIRSF002756">
    <property type="entry name" value="PstS"/>
    <property type="match status" value="1"/>
</dbReference>
<keyword evidence="9" id="KW-1185">Reference proteome</keyword>
<dbReference type="GO" id="GO:0035435">
    <property type="term" value="P:phosphate ion transmembrane transport"/>
    <property type="evidence" value="ECO:0007669"/>
    <property type="project" value="InterPro"/>
</dbReference>
<dbReference type="RefSeq" id="WP_202862449.1">
    <property type="nucleotide sequence ID" value="NZ_PVUE01000005.1"/>
</dbReference>
<dbReference type="InterPro" id="IPR050962">
    <property type="entry name" value="Phosphate-bind_PstS"/>
</dbReference>
<dbReference type="GO" id="GO:0042301">
    <property type="term" value="F:phosphate ion binding"/>
    <property type="evidence" value="ECO:0007669"/>
    <property type="project" value="InterPro"/>
</dbReference>
<dbReference type="InterPro" id="IPR005673">
    <property type="entry name" value="ABC_phos-bd_PstS"/>
</dbReference>
<dbReference type="PROSITE" id="PS51257">
    <property type="entry name" value="PROKAR_LIPOPROTEIN"/>
    <property type="match status" value="1"/>
</dbReference>
<dbReference type="NCBIfam" id="TIGR00975">
    <property type="entry name" value="3a0107s03"/>
    <property type="match status" value="1"/>
</dbReference>
<feature type="chain" id="PRO_5038905785" description="Phosphate-binding protein" evidence="6">
    <location>
        <begin position="25"/>
        <end position="365"/>
    </location>
</feature>
<evidence type="ECO:0000256" key="2">
    <source>
        <dbReference type="ARBA" id="ARBA00022448"/>
    </source>
</evidence>
<name>A0A2T1A1B7_9ACTN</name>
<evidence type="ECO:0000256" key="3">
    <source>
        <dbReference type="ARBA" id="ARBA00022592"/>
    </source>
</evidence>
<sequence length="365" mass="36788">MKLSRTYALAAVMAAGTIALSACSDNVAASSDSGSGSGSSKIDCGTGNLNLSGSTAQAKAIDAWQSDFAAVCPDITVNYDGTGSGQGITDFTAGKTDFAGSDSYLKPEEATAADAMCKTGKAINLPMVISPVAIVYNIKGVDKLTLDAKTLAGIFSGTITKWDDPAIVALNKDAKMPSTTIGTVHRSKDSGTTDNFTKFLDKAGAGAWTFGTGKGWKAPGGEGAPDSAGVVSAVKATDGAISYVDGSDAKGNNMTTALLDTGHGGVALDDASVGKAVAAATPAGTGNDLKVDINYGLSEAGAYPAVLVTYEIVCEKGKDADKTKAIKAFLTYTSTDGQKKLSDIGYSPLPAELASKVQKAVAAIS</sequence>
<protein>
    <recommendedName>
        <fullName evidence="4">Phosphate-binding protein</fullName>
    </recommendedName>
</protein>
<evidence type="ECO:0000313" key="8">
    <source>
        <dbReference type="EMBL" id="PRZ42383.1"/>
    </source>
</evidence>
<proteinExistence type="inferred from homology"/>
<evidence type="ECO:0000256" key="6">
    <source>
        <dbReference type="SAM" id="SignalP"/>
    </source>
</evidence>
<dbReference type="GO" id="GO:0043190">
    <property type="term" value="C:ATP-binding cassette (ABC) transporter complex"/>
    <property type="evidence" value="ECO:0007669"/>
    <property type="project" value="InterPro"/>
</dbReference>
<dbReference type="SUPFAM" id="SSF53850">
    <property type="entry name" value="Periplasmic binding protein-like II"/>
    <property type="match status" value="1"/>
</dbReference>
<dbReference type="Proteomes" id="UP000237752">
    <property type="component" value="Unassembled WGS sequence"/>
</dbReference>
<feature type="binding site" evidence="5">
    <location>
        <begin position="190"/>
        <end position="192"/>
    </location>
    <ligand>
        <name>phosphate</name>
        <dbReference type="ChEBI" id="CHEBI:43474"/>
    </ligand>
</feature>
<feature type="binding site" evidence="5">
    <location>
        <begin position="54"/>
        <end position="56"/>
    </location>
    <ligand>
        <name>phosphate</name>
        <dbReference type="ChEBI" id="CHEBI:43474"/>
    </ligand>
</feature>
<dbReference type="AlphaFoldDB" id="A0A2T1A1B7"/>
<keyword evidence="6" id="KW-0732">Signal</keyword>
<dbReference type="InterPro" id="IPR024370">
    <property type="entry name" value="PBP_domain"/>
</dbReference>
<feature type="domain" description="PBP" evidence="7">
    <location>
        <begin position="44"/>
        <end position="333"/>
    </location>
</feature>
<dbReference type="CDD" id="cd13565">
    <property type="entry name" value="PBP2_PstS"/>
    <property type="match status" value="1"/>
</dbReference>
<reference evidence="8 9" key="1">
    <citation type="submission" date="2018-03" db="EMBL/GenBank/DDBJ databases">
        <title>Genomic Encyclopedia of Archaeal and Bacterial Type Strains, Phase II (KMG-II): from individual species to whole genera.</title>
        <authorList>
            <person name="Goeker M."/>
        </authorList>
    </citation>
    <scope>NUCLEOTIDE SEQUENCE [LARGE SCALE GENOMIC DNA]</scope>
    <source>
        <strain evidence="8 9">DSM 100065</strain>
    </source>
</reference>
<accession>A0A2T1A1B7</accession>
<evidence type="ECO:0000256" key="5">
    <source>
        <dbReference type="PIRSR" id="PIRSR002756-1"/>
    </source>
</evidence>
<dbReference type="EMBL" id="PVUE01000005">
    <property type="protein sequence ID" value="PRZ42383.1"/>
    <property type="molecule type" value="Genomic_DNA"/>
</dbReference>
<evidence type="ECO:0000256" key="4">
    <source>
        <dbReference type="PIRNR" id="PIRNR002756"/>
    </source>
</evidence>
<feature type="signal peptide" evidence="6">
    <location>
        <begin position="1"/>
        <end position="24"/>
    </location>
</feature>
<evidence type="ECO:0000313" key="9">
    <source>
        <dbReference type="Proteomes" id="UP000237752"/>
    </source>
</evidence>
<gene>
    <name evidence="8" type="ORF">CLV47_1051</name>
</gene>
<feature type="binding site" evidence="5">
    <location>
        <position position="102"/>
    </location>
    <ligand>
        <name>phosphate</name>
        <dbReference type="ChEBI" id="CHEBI:43474"/>
    </ligand>
</feature>
<comment type="similarity">
    <text evidence="1 4">Belongs to the PstS family.</text>
</comment>
<evidence type="ECO:0000259" key="7">
    <source>
        <dbReference type="Pfam" id="PF12849"/>
    </source>
</evidence>
<keyword evidence="2 4" id="KW-0813">Transport</keyword>
<dbReference type="PANTHER" id="PTHR42996:SF1">
    <property type="entry name" value="PHOSPHATE-BINDING PROTEIN PSTS"/>
    <property type="match status" value="1"/>
</dbReference>
<dbReference type="Pfam" id="PF12849">
    <property type="entry name" value="PBP_like_2"/>
    <property type="match status" value="1"/>
</dbReference>
<feature type="binding site" evidence="5">
    <location>
        <position position="84"/>
    </location>
    <ligand>
        <name>phosphate</name>
        <dbReference type="ChEBI" id="CHEBI:43474"/>
    </ligand>
</feature>
<organism evidence="8 9">
    <name type="scientific">Antricoccus suffuscus</name>
    <dbReference type="NCBI Taxonomy" id="1629062"/>
    <lineage>
        <taxon>Bacteria</taxon>
        <taxon>Bacillati</taxon>
        <taxon>Actinomycetota</taxon>
        <taxon>Actinomycetes</taxon>
        <taxon>Geodermatophilales</taxon>
        <taxon>Antricoccaceae</taxon>
        <taxon>Antricoccus</taxon>
    </lineage>
</organism>
<evidence type="ECO:0000256" key="1">
    <source>
        <dbReference type="ARBA" id="ARBA00008725"/>
    </source>
</evidence>
<comment type="caution">
    <text evidence="8">The sequence shown here is derived from an EMBL/GenBank/DDBJ whole genome shotgun (WGS) entry which is preliminary data.</text>
</comment>